<accession>A0A2H0WAB4</accession>
<organism evidence="1 2">
    <name type="scientific">Candidatus Beckwithbacteria bacterium CG10_big_fil_rev_8_21_14_0_10_34_10</name>
    <dbReference type="NCBI Taxonomy" id="1974495"/>
    <lineage>
        <taxon>Bacteria</taxon>
        <taxon>Candidatus Beckwithiibacteriota</taxon>
    </lineage>
</organism>
<comment type="caution">
    <text evidence="1">The sequence shown here is derived from an EMBL/GenBank/DDBJ whole genome shotgun (WGS) entry which is preliminary data.</text>
</comment>
<feature type="non-terminal residue" evidence="1">
    <location>
        <position position="1"/>
    </location>
</feature>
<reference evidence="2" key="1">
    <citation type="submission" date="2017-09" db="EMBL/GenBank/DDBJ databases">
        <title>Depth-based differentiation of microbial function through sediment-hosted aquifers and enrichment of novel symbionts in the deep terrestrial subsurface.</title>
        <authorList>
            <person name="Probst A.J."/>
            <person name="Ladd B."/>
            <person name="Jarett J.K."/>
            <person name="Geller-Mcgrath D.E."/>
            <person name="Sieber C.M.K."/>
            <person name="Emerson J.B."/>
            <person name="Anantharaman K."/>
            <person name="Thomas B.C."/>
            <person name="Malmstrom R."/>
            <person name="Stieglmeier M."/>
            <person name="Klingl A."/>
            <person name="Woyke T."/>
            <person name="Ryan C.M."/>
            <person name="Banfield J.F."/>
        </authorList>
    </citation>
    <scope>NUCLEOTIDE SEQUENCE [LARGE SCALE GENOMIC DNA]</scope>
</reference>
<gene>
    <name evidence="1" type="ORF">COT75_04455</name>
</gene>
<name>A0A2H0WAB4_9BACT</name>
<dbReference type="EMBL" id="PEZT01000026">
    <property type="protein sequence ID" value="PIS08858.1"/>
    <property type="molecule type" value="Genomic_DNA"/>
</dbReference>
<dbReference type="AlphaFoldDB" id="A0A2H0WAB4"/>
<dbReference type="Proteomes" id="UP000230093">
    <property type="component" value="Unassembled WGS sequence"/>
</dbReference>
<proteinExistence type="predicted"/>
<sequence length="230" mass="25813">DQSQLKLKDEALVEIEKSPKLKIISAKALPVVEQVEGGENKVTGIRVVGEFQNQGQETVLEVKPIVKFYEKGTLVATKIANWASGYQFLPLSSGERSIFDILIPNPPQSEHISTNMRIMETDKSGEEGVDLKVKDKGFEEESIERGEEKMAYFKFTGKLFNPHDYSVENPGIMVWLKDDQGQIIASSYKIFEAELIESNQEIEVSTLLIPFDPGSGKVFSHEVRTYGEKL</sequence>
<evidence type="ECO:0000313" key="1">
    <source>
        <dbReference type="EMBL" id="PIS08858.1"/>
    </source>
</evidence>
<evidence type="ECO:0000313" key="2">
    <source>
        <dbReference type="Proteomes" id="UP000230093"/>
    </source>
</evidence>
<protein>
    <submittedName>
        <fullName evidence="1">Uncharacterized protein</fullName>
    </submittedName>
</protein>